<dbReference type="Proteomes" id="UP000038009">
    <property type="component" value="Unassembled WGS sequence"/>
</dbReference>
<feature type="compositionally biased region" description="Polar residues" evidence="2">
    <location>
        <begin position="577"/>
        <end position="590"/>
    </location>
</feature>
<reference evidence="3 4" key="1">
    <citation type="journal article" date="2015" name="PLoS Pathog.">
        <title>Leptomonas seymouri: Adaptations to the Dixenous Life Cycle Analyzed by Genome Sequencing, Transcriptome Profiling and Co-infection with Leishmania donovani.</title>
        <authorList>
            <person name="Kraeva N."/>
            <person name="Butenko A."/>
            <person name="Hlavacova J."/>
            <person name="Kostygov A."/>
            <person name="Myskova J."/>
            <person name="Grybchuk D."/>
            <person name="Lestinova T."/>
            <person name="Votypka J."/>
            <person name="Volf P."/>
            <person name="Opperdoes F."/>
            <person name="Flegontov P."/>
            <person name="Lukes J."/>
            <person name="Yurchenko V."/>
        </authorList>
    </citation>
    <scope>NUCLEOTIDE SEQUENCE [LARGE SCALE GENOMIC DNA]</scope>
    <source>
        <strain evidence="3 4">ATCC 30220</strain>
    </source>
</reference>
<protein>
    <submittedName>
        <fullName evidence="3">Uncharacterized protein</fullName>
    </submittedName>
</protein>
<feature type="compositionally biased region" description="Polar residues" evidence="2">
    <location>
        <begin position="1157"/>
        <end position="1169"/>
    </location>
</feature>
<feature type="region of interest" description="Disordered" evidence="2">
    <location>
        <begin position="577"/>
        <end position="606"/>
    </location>
</feature>
<evidence type="ECO:0000313" key="3">
    <source>
        <dbReference type="EMBL" id="KPI89659.1"/>
    </source>
</evidence>
<feature type="region of interest" description="Disordered" evidence="2">
    <location>
        <begin position="502"/>
        <end position="534"/>
    </location>
</feature>
<feature type="region of interest" description="Disordered" evidence="2">
    <location>
        <begin position="631"/>
        <end position="661"/>
    </location>
</feature>
<feature type="region of interest" description="Disordered" evidence="2">
    <location>
        <begin position="1138"/>
        <end position="1321"/>
    </location>
</feature>
<feature type="compositionally biased region" description="Low complexity" evidence="2">
    <location>
        <begin position="257"/>
        <end position="266"/>
    </location>
</feature>
<evidence type="ECO:0000256" key="2">
    <source>
        <dbReference type="SAM" id="MobiDB-lite"/>
    </source>
</evidence>
<gene>
    <name evidence="3" type="ORF">ABL78_1240</name>
</gene>
<organism evidence="3 4">
    <name type="scientific">Leptomonas seymouri</name>
    <dbReference type="NCBI Taxonomy" id="5684"/>
    <lineage>
        <taxon>Eukaryota</taxon>
        <taxon>Discoba</taxon>
        <taxon>Euglenozoa</taxon>
        <taxon>Kinetoplastea</taxon>
        <taxon>Metakinetoplastina</taxon>
        <taxon>Trypanosomatida</taxon>
        <taxon>Trypanosomatidae</taxon>
        <taxon>Leishmaniinae</taxon>
        <taxon>Leptomonas</taxon>
    </lineage>
</organism>
<dbReference type="EMBL" id="LJSK01000019">
    <property type="protein sequence ID" value="KPI89659.1"/>
    <property type="molecule type" value="Genomic_DNA"/>
</dbReference>
<evidence type="ECO:0000256" key="1">
    <source>
        <dbReference type="SAM" id="Coils"/>
    </source>
</evidence>
<feature type="compositionally biased region" description="Low complexity" evidence="2">
    <location>
        <begin position="1186"/>
        <end position="1208"/>
    </location>
</feature>
<feature type="compositionally biased region" description="Polar residues" evidence="2">
    <location>
        <begin position="1305"/>
        <end position="1321"/>
    </location>
</feature>
<feature type="compositionally biased region" description="Polar residues" evidence="2">
    <location>
        <begin position="62"/>
        <end position="78"/>
    </location>
</feature>
<feature type="compositionally biased region" description="Pro residues" evidence="2">
    <location>
        <begin position="642"/>
        <end position="657"/>
    </location>
</feature>
<keyword evidence="4" id="KW-1185">Reference proteome</keyword>
<feature type="compositionally biased region" description="Low complexity" evidence="2">
    <location>
        <begin position="1274"/>
        <end position="1285"/>
    </location>
</feature>
<evidence type="ECO:0000313" key="4">
    <source>
        <dbReference type="Proteomes" id="UP000038009"/>
    </source>
</evidence>
<dbReference type="OMA" id="CWWTCMF"/>
<feature type="compositionally biased region" description="Basic and acidic residues" evidence="2">
    <location>
        <begin position="243"/>
        <end position="253"/>
    </location>
</feature>
<feature type="coiled-coil region" evidence="1">
    <location>
        <begin position="720"/>
        <end position="761"/>
    </location>
</feature>
<feature type="compositionally biased region" description="Polar residues" evidence="2">
    <location>
        <begin position="1264"/>
        <end position="1273"/>
    </location>
</feature>
<accession>A0A0N0P884</accession>
<proteinExistence type="predicted"/>
<name>A0A0N0P884_LEPSE</name>
<dbReference type="OrthoDB" id="77911at2759"/>
<dbReference type="VEuPathDB" id="TriTrypDB:Lsey_0019_0250"/>
<feature type="compositionally biased region" description="Polar residues" evidence="2">
    <location>
        <begin position="220"/>
        <end position="238"/>
    </location>
</feature>
<feature type="coiled-coil region" evidence="1">
    <location>
        <begin position="861"/>
        <end position="888"/>
    </location>
</feature>
<feature type="region of interest" description="Disordered" evidence="2">
    <location>
        <begin position="220"/>
        <end position="266"/>
    </location>
</feature>
<feature type="compositionally biased region" description="Low complexity" evidence="2">
    <location>
        <begin position="631"/>
        <end position="641"/>
    </location>
</feature>
<feature type="region of interest" description="Disordered" evidence="2">
    <location>
        <begin position="54"/>
        <end position="78"/>
    </location>
</feature>
<comment type="caution">
    <text evidence="3">The sequence shown here is derived from an EMBL/GenBank/DDBJ whole genome shotgun (WGS) entry which is preliminary data.</text>
</comment>
<sequence>MKRRTLFLSDSGVSDDDVFLRRQDESGGSTHRPNAVLVDPRFTSAVMTEAAAPSAPTAGLLSESQRPQPYSATNISDGLLPQSSKVMATRHNLSQVFGEGLSSAPKPSSTSSAVPSAAAGAAAASRTSVDTAIPSALSSSSWPAPSAANIAETFFAPRFTYDGPNSSSTLSSRDFHHINESGTAGLTTVLQAVVQAYRDELYCNTCLLALCVPTSSAPANSGADNVTSSSSVMAQQLPPSAAARERLQRDSQQRQHASSSPSASPGPMLLLLSANRQVLCKVPLDQPEAVLEGGCFQLHQDREQPQYIAFLSASPSASGTGSRSNASPDPASTTCWWTCMFPDRAKALLFLVATYTVAQYAAALTKRAGTFAAAVPTVRVLPRPPSSPFCKKAGGSRHAQRGVVHADEKPSEAAAMSDDSAAPTVQAMVPTTVHWSTWALRRVSGTSPYCLPAECVDGAPPSSPRDVTPGSGALRDGLEAALVGMRSGELRLVFMAAEETRVRHPELTSPSFTKSAPTPPSSPSARQRGHHRDDAHTQVAELHMLDVPAVAFVMCVNAVSTTAPVVTGVVQSPALLSSQPDHHQQQQLPSNPRPCLQTESTGPVSTTAATAAAATSALLQQLLLNALQPPQQAHGAPLPVTAAPPPLASDASPPPSPKWDAMERSLDRVMLQLGSLYEKVDRLDIEGNLRRNNVELERAMKRVAGLAPQAVAAEDTLKDRDALLASVERYRQQYEEASANYQRALEAMGRSMEKVQALERDLQVQQNLWTRQRHEAAEQTRLQLLERDVQHRAELERVAEERYTAGKSDGHAAGYHEGRQATLTAVDGEGGVSALMAEWKEKVMMRDQQIVALQALLQDAKHHHERDRRQLRAEIDVLTDLNEKLQHIQSNADVRMPEETAQQQCKRVKRTLNSVYAQVEAQLLMLPRRSQASGNSEVGEACLVSIDDALAVIMTAIRSEAQSAVAQIRADAERRAKENGDVRALTLARQHTQRPTVAYAESAVADLEKEIEYSSGIGAPHRGSAAGATATSTTTITNTVKPPLQHSASNSDLAAVTASLLPEVVDVTATFLVNNGASTDEQFSVEKSEGHVGASHRNPVRVVAEESLLLLKPTQAERNPGAAKSPVQCLAGNTCEAAWPSSDMPEQERRGGESSAEGPQSALTAQNASDVERGGGSGEGHRSSPKAESPPSSATASPSSASPLEAASRLFSAQPSRRAMRLPDLPPSTLSTAAVPQDKMGWSPPEMTGTEGLAENAAGMASSFRPSGTRHTCSSGEAASSLPSSDIVDSTPSLHDVHSRRLFTTPPSFTKPSFEQPSTHW</sequence>
<keyword evidence="1" id="KW-0175">Coiled coil</keyword>